<dbReference type="EMBL" id="KX091848">
    <property type="protein sequence ID" value="ASM82623.1"/>
    <property type="molecule type" value="Genomic_DNA"/>
</dbReference>
<dbReference type="GO" id="GO:0004129">
    <property type="term" value="F:cytochrome-c oxidase activity"/>
    <property type="evidence" value="ECO:0007669"/>
    <property type="project" value="InterPro"/>
</dbReference>
<evidence type="ECO:0000256" key="2">
    <source>
        <dbReference type="ARBA" id="ARBA00010581"/>
    </source>
</evidence>
<keyword evidence="8 11" id="KW-0496">Mitochondrion</keyword>
<comment type="similarity">
    <text evidence="2 8">Belongs to the cytochrome c oxidase subunit 3 family.</text>
</comment>
<keyword evidence="4 8" id="KW-0812">Transmembrane</keyword>
<dbReference type="FunFam" id="1.20.120.80:FF:000002">
    <property type="entry name" value="Cytochrome c oxidase subunit 3"/>
    <property type="match status" value="1"/>
</dbReference>
<evidence type="ECO:0000256" key="8">
    <source>
        <dbReference type="RuleBase" id="RU003375"/>
    </source>
</evidence>
<evidence type="ECO:0000313" key="11">
    <source>
        <dbReference type="EMBL" id="ASM82623.1"/>
    </source>
</evidence>
<keyword evidence="5" id="KW-1278">Translocase</keyword>
<evidence type="ECO:0000256" key="6">
    <source>
        <dbReference type="ARBA" id="ARBA00022989"/>
    </source>
</evidence>
<dbReference type="Gene3D" id="1.20.120.80">
    <property type="entry name" value="Cytochrome c oxidase, subunit III, four-helix bundle"/>
    <property type="match status" value="1"/>
</dbReference>
<name>A0A678PAH0_9NEOP</name>
<feature type="transmembrane region" description="Helical" evidence="9">
    <location>
        <begin position="15"/>
        <end position="34"/>
    </location>
</feature>
<comment type="subcellular location">
    <subcellularLocation>
        <location evidence="1">Membrane</location>
        <topology evidence="1">Multi-pass membrane protein</topology>
    </subcellularLocation>
</comment>
<feature type="transmembrane region" description="Helical" evidence="9">
    <location>
        <begin position="193"/>
        <end position="219"/>
    </location>
</feature>
<dbReference type="AlphaFoldDB" id="A0A678PAH0"/>
<keyword evidence="7 9" id="KW-0472">Membrane</keyword>
<dbReference type="InterPro" id="IPR033945">
    <property type="entry name" value="Cyt_c_oxase_su3_dom"/>
</dbReference>
<evidence type="ECO:0000256" key="3">
    <source>
        <dbReference type="ARBA" id="ARBA00015944"/>
    </source>
</evidence>
<dbReference type="PANTHER" id="PTHR11403">
    <property type="entry name" value="CYTOCHROME C OXIDASE SUBUNIT III"/>
    <property type="match status" value="1"/>
</dbReference>
<accession>A0A678PAH0</accession>
<feature type="transmembrane region" description="Helical" evidence="9">
    <location>
        <begin position="41"/>
        <end position="57"/>
    </location>
</feature>
<evidence type="ECO:0000256" key="1">
    <source>
        <dbReference type="ARBA" id="ARBA00004141"/>
    </source>
</evidence>
<feature type="domain" description="Heme-copper oxidase subunit III family profile" evidence="10">
    <location>
        <begin position="3"/>
        <end position="260"/>
    </location>
</feature>
<dbReference type="GO" id="GO:0005739">
    <property type="term" value="C:mitochondrion"/>
    <property type="evidence" value="ECO:0007669"/>
    <property type="project" value="TreeGrafter"/>
</dbReference>
<evidence type="ECO:0000259" key="10">
    <source>
        <dbReference type="PROSITE" id="PS50253"/>
    </source>
</evidence>
<dbReference type="Pfam" id="PF00510">
    <property type="entry name" value="COX3"/>
    <property type="match status" value="1"/>
</dbReference>
<geneLocation type="mitochondrion" evidence="11"/>
<dbReference type="GO" id="GO:0016020">
    <property type="term" value="C:membrane"/>
    <property type="evidence" value="ECO:0007669"/>
    <property type="project" value="UniProtKB-SubCell"/>
</dbReference>
<evidence type="ECO:0000256" key="9">
    <source>
        <dbReference type="SAM" id="Phobius"/>
    </source>
</evidence>
<protein>
    <recommendedName>
        <fullName evidence="3 8">Cytochrome c oxidase subunit 3</fullName>
    </recommendedName>
</protein>
<dbReference type="SUPFAM" id="SSF81452">
    <property type="entry name" value="Cytochrome c oxidase subunit III-like"/>
    <property type="match status" value="1"/>
</dbReference>
<feature type="transmembrane region" description="Helical" evidence="9">
    <location>
        <begin position="160"/>
        <end position="181"/>
    </location>
</feature>
<proteinExistence type="inferred from homology"/>
<dbReference type="InterPro" id="IPR024791">
    <property type="entry name" value="Cyt_c/ubiquinol_Oxase_su3"/>
</dbReference>
<reference evidence="11" key="1">
    <citation type="submission" date="2016-04" db="EMBL/GenBank/DDBJ databases">
        <title>The partial mitochondrial genomes of Aposthonia borneensis.</title>
        <authorList>
            <person name="Song F."/>
            <person name="Liu Y.Q."/>
            <person name="Jiang P."/>
            <person name="Li H."/>
            <person name="Cai W.Z."/>
        </authorList>
    </citation>
    <scope>NUCLEOTIDE SEQUENCE</scope>
</reference>
<feature type="transmembrane region" description="Helical" evidence="9">
    <location>
        <begin position="77"/>
        <end position="101"/>
    </location>
</feature>
<organism evidence="11">
    <name type="scientific">Aposthonia borneensis</name>
    <dbReference type="NCBI Taxonomy" id="1208762"/>
    <lineage>
        <taxon>Eukaryota</taxon>
        <taxon>Metazoa</taxon>
        <taxon>Ecdysozoa</taxon>
        <taxon>Arthropoda</taxon>
        <taxon>Hexapoda</taxon>
        <taxon>Insecta</taxon>
        <taxon>Pterygota</taxon>
        <taxon>Neoptera</taxon>
        <taxon>Polyneoptera</taxon>
        <taxon>Embioptera</taxon>
        <taxon>Oligotomidae</taxon>
        <taxon>Aposthonia</taxon>
    </lineage>
</organism>
<keyword evidence="6 9" id="KW-1133">Transmembrane helix</keyword>
<evidence type="ECO:0000256" key="7">
    <source>
        <dbReference type="ARBA" id="ARBA00023136"/>
    </source>
</evidence>
<dbReference type="PROSITE" id="PS50253">
    <property type="entry name" value="COX3"/>
    <property type="match status" value="1"/>
</dbReference>
<evidence type="ECO:0000256" key="4">
    <source>
        <dbReference type="ARBA" id="ARBA00022692"/>
    </source>
</evidence>
<comment type="function">
    <text evidence="8">Component of the cytochrome c oxidase, the last enzyme in the mitochondrial electron transport chain which drives oxidative phosphorylation. The respiratory chain contains 3 multisubunit complexes succinate dehydrogenase (complex II, CII), ubiquinol-cytochrome c oxidoreductase (cytochrome b-c1 complex, complex III, CIII) and cytochrome c oxidase (complex IV, CIV), that cooperate to transfer electrons derived from NADH and succinate to molecular oxygen, creating an electrochemical gradient over the inner membrane that drives transmembrane transport and the ATP synthase. Cytochrome c oxidase is the component of the respiratory chain that catalyzes the reduction of oxygen to water. Electrons originating from reduced cytochrome c in the intermembrane space (IMS) are transferred via the dinuclear copper A center (CU(A)) of subunit 2 and heme A of subunit 1 to the active site in subunit 1, a binuclear center (BNC) formed by heme A3 and copper B (CU(B)). The BNC reduces molecular oxygen to 2 water molecules using 4 electrons from cytochrome c in the IMS and 4 protons from the mitochondrial matrix.</text>
</comment>
<dbReference type="InterPro" id="IPR000298">
    <property type="entry name" value="Cyt_c_oxidase-like_su3"/>
</dbReference>
<evidence type="ECO:0000256" key="5">
    <source>
        <dbReference type="ARBA" id="ARBA00022967"/>
    </source>
</evidence>
<dbReference type="CDD" id="cd01665">
    <property type="entry name" value="Cyt_c_Oxidase_III"/>
    <property type="match status" value="1"/>
</dbReference>
<feature type="transmembrane region" description="Helical" evidence="9">
    <location>
        <begin position="239"/>
        <end position="259"/>
    </location>
</feature>
<sequence>MNNNQPFHLVSTSPWPFLLSISTLSLMMSILMWFNMFLSTPLVFNLLTSSIITFIWWKDIARESTFQGSHPSFVVTGLRWGMILFITSEFLFFSSFFWTFFHSSLSPNINLGMMWPPKNISTLNPTQMPLLNTIILLSSGTSITWAHHSILNSNFNESKISISMTVILGMTFTFLQVLEYLESSFSMSDSIYGSTFFVSTGFHGIHVIIGTVFIMHNTYRLFKMNFSYNHHFGFEAASWYWHFVDVVWLFLFTMIYWWGS</sequence>
<gene>
    <name evidence="11" type="primary">COX3</name>
</gene>
<dbReference type="PANTHER" id="PTHR11403:SF7">
    <property type="entry name" value="CYTOCHROME C OXIDASE SUBUNIT 3"/>
    <property type="match status" value="1"/>
</dbReference>
<dbReference type="InterPro" id="IPR013833">
    <property type="entry name" value="Cyt_c_oxidase_su3_a-hlx"/>
</dbReference>
<dbReference type="GO" id="GO:0006123">
    <property type="term" value="P:mitochondrial electron transport, cytochrome c to oxygen"/>
    <property type="evidence" value="ECO:0007669"/>
    <property type="project" value="TreeGrafter"/>
</dbReference>
<dbReference type="InterPro" id="IPR035973">
    <property type="entry name" value="Cyt_c_oxidase_su3-like_sf"/>
</dbReference>
<dbReference type="Gene3D" id="1.10.287.70">
    <property type="match status" value="1"/>
</dbReference>